<organism evidence="1 2">
    <name type="scientific">Stenomitos frigidus ULC18</name>
    <dbReference type="NCBI Taxonomy" id="2107698"/>
    <lineage>
        <taxon>Bacteria</taxon>
        <taxon>Bacillati</taxon>
        <taxon>Cyanobacteriota</taxon>
        <taxon>Cyanophyceae</taxon>
        <taxon>Leptolyngbyales</taxon>
        <taxon>Leptolyngbyaceae</taxon>
        <taxon>Stenomitos</taxon>
    </lineage>
</organism>
<dbReference type="AlphaFoldDB" id="A0A2T1DVK7"/>
<proteinExistence type="predicted"/>
<evidence type="ECO:0000313" key="2">
    <source>
        <dbReference type="Proteomes" id="UP000239576"/>
    </source>
</evidence>
<protein>
    <submittedName>
        <fullName evidence="1">Uncharacterized protein</fullName>
    </submittedName>
</protein>
<comment type="caution">
    <text evidence="1">The sequence shown here is derived from an EMBL/GenBank/DDBJ whole genome shotgun (WGS) entry which is preliminary data.</text>
</comment>
<reference evidence="1 2" key="2">
    <citation type="submission" date="2018-03" db="EMBL/GenBank/DDBJ databases">
        <title>The ancient ancestry and fast evolution of plastids.</title>
        <authorList>
            <person name="Moore K.R."/>
            <person name="Magnabosco C."/>
            <person name="Momper L."/>
            <person name="Gold D.A."/>
            <person name="Bosak T."/>
            <person name="Fournier G.P."/>
        </authorList>
    </citation>
    <scope>NUCLEOTIDE SEQUENCE [LARGE SCALE GENOMIC DNA]</scope>
    <source>
        <strain evidence="1 2">ULC18</strain>
    </source>
</reference>
<keyword evidence="2" id="KW-1185">Reference proteome</keyword>
<name>A0A2T1DVK7_9CYAN</name>
<gene>
    <name evidence="1" type="ORF">C7B82_26325</name>
</gene>
<evidence type="ECO:0000313" key="1">
    <source>
        <dbReference type="EMBL" id="PSB24546.1"/>
    </source>
</evidence>
<dbReference type="RefSeq" id="WP_106259749.1">
    <property type="nucleotide sequence ID" value="NZ_CAWNSW010000105.1"/>
</dbReference>
<sequence length="139" mass="16799">MKSQWQFYKALELLSDVVEPQPIHSPLIASLDRWWRSLLSRRARSLDYEDQVEYLERRFTVVCDRSTTRTNIWQPLWRLLNQPLSFNPYLLARPEPEVRRTLDRTGQAWWTVYDPSTGQTAYLESEAEVQIWLEERLYH</sequence>
<dbReference type="Proteomes" id="UP000239576">
    <property type="component" value="Unassembled WGS sequence"/>
</dbReference>
<dbReference type="EMBL" id="PVWK01000142">
    <property type="protein sequence ID" value="PSB24546.1"/>
    <property type="molecule type" value="Genomic_DNA"/>
</dbReference>
<dbReference type="OrthoDB" id="426136at2"/>
<accession>A0A2T1DVK7</accession>
<reference evidence="2" key="1">
    <citation type="submission" date="2018-02" db="EMBL/GenBank/DDBJ databases">
        <authorList>
            <person name="Moore K."/>
            <person name="Momper L."/>
        </authorList>
    </citation>
    <scope>NUCLEOTIDE SEQUENCE [LARGE SCALE GENOMIC DNA]</scope>
    <source>
        <strain evidence="2">ULC18</strain>
    </source>
</reference>